<name>A0A520S1Y3_9GAMM</name>
<dbReference type="GO" id="GO:0008955">
    <property type="term" value="F:peptidoglycan glycosyltransferase activity"/>
    <property type="evidence" value="ECO:0007669"/>
    <property type="project" value="UniProtKB-UniRule"/>
</dbReference>
<dbReference type="GO" id="GO:0032153">
    <property type="term" value="C:cell division site"/>
    <property type="evidence" value="ECO:0007669"/>
    <property type="project" value="TreeGrafter"/>
</dbReference>
<feature type="transmembrane region" description="Helical" evidence="11">
    <location>
        <begin position="275"/>
        <end position="298"/>
    </location>
</feature>
<feature type="transmembrane region" description="Helical" evidence="11">
    <location>
        <begin position="350"/>
        <end position="371"/>
    </location>
</feature>
<dbReference type="InterPro" id="IPR001182">
    <property type="entry name" value="FtsW/RodA"/>
</dbReference>
<dbReference type="Proteomes" id="UP000316199">
    <property type="component" value="Unassembled WGS sequence"/>
</dbReference>
<comment type="pathway">
    <text evidence="11">Cell wall biogenesis; peptidoglycan biosynthesis.</text>
</comment>
<reference evidence="12 13" key="1">
    <citation type="submission" date="2019-02" db="EMBL/GenBank/DDBJ databases">
        <title>Prokaryotic population dynamics and viral predation in marine succession experiment using metagenomics: the confinement effect.</title>
        <authorList>
            <person name="Haro-Moreno J.M."/>
            <person name="Rodriguez-Valera F."/>
            <person name="Lopez-Perez M."/>
        </authorList>
    </citation>
    <scope>NUCLEOTIDE SEQUENCE [LARGE SCALE GENOMIC DNA]</scope>
    <source>
        <strain evidence="12">MED-G157</strain>
    </source>
</reference>
<sequence>MTQDFVRRLSDTGDSFERSLGIGDKVHLDFTIIILLSIISAYGLLVLYSAVYPNQSAVISQMMKIGFAVLVMVILAQISPIFYQRIAPWLFIAAIFLLVATYLFGTEVNGSRRWLRIPGFVGFQPSEVMKLALPMALASYFHDRHLPPRKRHIFWALIIIIIPTALVVPQPDLGTALIICVSGILVLLLAGIAWKFVFGALGFAVLSAPAVWFLLRDYQQRRILSLIDPERDPLGDGWNIIQSKTAIGSGGLSGKGLFEGTQSHLDFLPESQTDFIIAVLAEEMGFLGVVFLLVMYLLLMGRGIMIAIQAQDTFGRLLAGSITFTFFVYVFVNIAMVSGLLPVVGIPLPLVSYGGTSILTIFAGFGIMMSIHTHKRIML</sequence>
<keyword evidence="9 11" id="KW-0472">Membrane</keyword>
<dbReference type="GO" id="GO:0008360">
    <property type="term" value="P:regulation of cell shape"/>
    <property type="evidence" value="ECO:0007669"/>
    <property type="project" value="UniProtKB-KW"/>
</dbReference>
<comment type="subcellular location">
    <subcellularLocation>
        <location evidence="11">Cell inner membrane</location>
        <topology evidence="11">Multi-pass membrane protein</topology>
    </subcellularLocation>
    <subcellularLocation>
        <location evidence="1">Membrane</location>
        <topology evidence="1">Multi-pass membrane protein</topology>
    </subcellularLocation>
</comment>
<feature type="transmembrane region" description="Helical" evidence="11">
    <location>
        <begin position="196"/>
        <end position="215"/>
    </location>
</feature>
<keyword evidence="7 11" id="KW-0573">Peptidoglycan synthesis</keyword>
<dbReference type="UniPathway" id="UPA00219"/>
<feature type="transmembrane region" description="Helical" evidence="11">
    <location>
        <begin position="30"/>
        <end position="53"/>
    </location>
</feature>
<proteinExistence type="inferred from homology"/>
<dbReference type="GO" id="GO:0015648">
    <property type="term" value="F:lipid-linked peptidoglycan transporter activity"/>
    <property type="evidence" value="ECO:0007669"/>
    <property type="project" value="TreeGrafter"/>
</dbReference>
<dbReference type="AlphaFoldDB" id="A0A520S1Y3"/>
<dbReference type="EC" id="2.4.99.28" evidence="11"/>
<accession>A0A520S1Y3</accession>
<feature type="transmembrane region" description="Helical" evidence="11">
    <location>
        <begin position="318"/>
        <end position="344"/>
    </location>
</feature>
<evidence type="ECO:0000256" key="3">
    <source>
        <dbReference type="ARBA" id="ARBA00022676"/>
    </source>
</evidence>
<evidence type="ECO:0000256" key="7">
    <source>
        <dbReference type="ARBA" id="ARBA00022984"/>
    </source>
</evidence>
<evidence type="ECO:0000313" key="12">
    <source>
        <dbReference type="EMBL" id="RZO76490.1"/>
    </source>
</evidence>
<comment type="function">
    <text evidence="11">Peptidoglycan polymerase that is essential for cell wall elongation.</text>
</comment>
<evidence type="ECO:0000256" key="6">
    <source>
        <dbReference type="ARBA" id="ARBA00022960"/>
    </source>
</evidence>
<dbReference type="GO" id="GO:0005886">
    <property type="term" value="C:plasma membrane"/>
    <property type="evidence" value="ECO:0007669"/>
    <property type="project" value="UniProtKB-SubCell"/>
</dbReference>
<dbReference type="Pfam" id="PF01098">
    <property type="entry name" value="FTSW_RODA_SPOVE"/>
    <property type="match status" value="1"/>
</dbReference>
<evidence type="ECO:0000313" key="13">
    <source>
        <dbReference type="Proteomes" id="UP000316199"/>
    </source>
</evidence>
<evidence type="ECO:0000256" key="5">
    <source>
        <dbReference type="ARBA" id="ARBA00022692"/>
    </source>
</evidence>
<feature type="transmembrane region" description="Helical" evidence="11">
    <location>
        <begin position="152"/>
        <end position="168"/>
    </location>
</feature>
<dbReference type="GO" id="GO:0051301">
    <property type="term" value="P:cell division"/>
    <property type="evidence" value="ECO:0007669"/>
    <property type="project" value="InterPro"/>
</dbReference>
<evidence type="ECO:0000256" key="1">
    <source>
        <dbReference type="ARBA" id="ARBA00004141"/>
    </source>
</evidence>
<evidence type="ECO:0000256" key="10">
    <source>
        <dbReference type="ARBA" id="ARBA00023316"/>
    </source>
</evidence>
<comment type="caution">
    <text evidence="12">The sequence shown here is derived from an EMBL/GenBank/DDBJ whole genome shotgun (WGS) entry which is preliminary data.</text>
</comment>
<gene>
    <name evidence="11 12" type="primary">rodA</name>
    <name evidence="11" type="synonym">mrdB</name>
    <name evidence="12" type="ORF">EVA68_04220</name>
</gene>
<dbReference type="GO" id="GO:0071555">
    <property type="term" value="P:cell wall organization"/>
    <property type="evidence" value="ECO:0007669"/>
    <property type="project" value="UniProtKB-KW"/>
</dbReference>
<feature type="transmembrane region" description="Helical" evidence="11">
    <location>
        <begin position="174"/>
        <end position="191"/>
    </location>
</feature>
<dbReference type="InterPro" id="IPR011923">
    <property type="entry name" value="RodA/MrdB"/>
</dbReference>
<protein>
    <recommendedName>
        <fullName evidence="11">Peptidoglycan glycosyltransferase MrdB</fullName>
        <shortName evidence="11">PGT</shortName>
        <ecNumber evidence="11">2.4.99.28</ecNumber>
    </recommendedName>
    <alternativeName>
        <fullName evidence="11">Cell elongation protein RodA</fullName>
    </alternativeName>
    <alternativeName>
        <fullName evidence="11">Cell wall polymerase</fullName>
    </alternativeName>
    <alternativeName>
        <fullName evidence="11">Peptidoglycan polymerase</fullName>
        <shortName evidence="11">PG polymerase</shortName>
    </alternativeName>
</protein>
<comment type="catalytic activity">
    <reaction evidence="11">
        <text>[GlcNAc-(1-&gt;4)-Mur2Ac(oyl-L-Ala-gamma-D-Glu-L-Lys-D-Ala-D-Ala)](n)-di-trans,octa-cis-undecaprenyl diphosphate + beta-D-GlcNAc-(1-&gt;4)-Mur2Ac(oyl-L-Ala-gamma-D-Glu-L-Lys-D-Ala-D-Ala)-di-trans,octa-cis-undecaprenyl diphosphate = [GlcNAc-(1-&gt;4)-Mur2Ac(oyl-L-Ala-gamma-D-Glu-L-Lys-D-Ala-D-Ala)](n+1)-di-trans,octa-cis-undecaprenyl diphosphate + di-trans,octa-cis-undecaprenyl diphosphate + H(+)</text>
        <dbReference type="Rhea" id="RHEA:23708"/>
        <dbReference type="Rhea" id="RHEA-COMP:9602"/>
        <dbReference type="Rhea" id="RHEA-COMP:9603"/>
        <dbReference type="ChEBI" id="CHEBI:15378"/>
        <dbReference type="ChEBI" id="CHEBI:58405"/>
        <dbReference type="ChEBI" id="CHEBI:60033"/>
        <dbReference type="ChEBI" id="CHEBI:78435"/>
        <dbReference type="EC" id="2.4.99.28"/>
    </reaction>
</comment>
<evidence type="ECO:0000256" key="11">
    <source>
        <dbReference type="HAMAP-Rule" id="MF_02079"/>
    </source>
</evidence>
<evidence type="ECO:0000256" key="8">
    <source>
        <dbReference type="ARBA" id="ARBA00022989"/>
    </source>
</evidence>
<dbReference type="PROSITE" id="PS00428">
    <property type="entry name" value="FTSW_RODA_SPOVE"/>
    <property type="match status" value="1"/>
</dbReference>
<keyword evidence="8 11" id="KW-1133">Transmembrane helix</keyword>
<dbReference type="HAMAP" id="MF_02079">
    <property type="entry name" value="PGT_RodA"/>
    <property type="match status" value="1"/>
</dbReference>
<feature type="transmembrane region" description="Helical" evidence="11">
    <location>
        <begin position="89"/>
        <end position="106"/>
    </location>
</feature>
<keyword evidence="4 11" id="KW-0808">Transferase</keyword>
<evidence type="ECO:0000256" key="4">
    <source>
        <dbReference type="ARBA" id="ARBA00022679"/>
    </source>
</evidence>
<feature type="transmembrane region" description="Helical" evidence="11">
    <location>
        <begin position="65"/>
        <end position="83"/>
    </location>
</feature>
<dbReference type="InterPro" id="IPR018365">
    <property type="entry name" value="Cell_cycle_FtsW-rel_CS"/>
</dbReference>
<dbReference type="EMBL" id="SHAG01000011">
    <property type="protein sequence ID" value="RZO76490.1"/>
    <property type="molecule type" value="Genomic_DNA"/>
</dbReference>
<dbReference type="PANTHER" id="PTHR30474">
    <property type="entry name" value="CELL CYCLE PROTEIN"/>
    <property type="match status" value="1"/>
</dbReference>
<keyword evidence="5 11" id="KW-0812">Transmembrane</keyword>
<dbReference type="PANTHER" id="PTHR30474:SF1">
    <property type="entry name" value="PEPTIDOGLYCAN GLYCOSYLTRANSFERASE MRDB"/>
    <property type="match status" value="1"/>
</dbReference>
<evidence type="ECO:0000256" key="2">
    <source>
        <dbReference type="ARBA" id="ARBA00022475"/>
    </source>
</evidence>
<keyword evidence="2 11" id="KW-1003">Cell membrane</keyword>
<evidence type="ECO:0000256" key="9">
    <source>
        <dbReference type="ARBA" id="ARBA00023136"/>
    </source>
</evidence>
<keyword evidence="10 11" id="KW-0961">Cell wall biogenesis/degradation</keyword>
<dbReference type="NCBIfam" id="TIGR02210">
    <property type="entry name" value="rodA_shape"/>
    <property type="match status" value="1"/>
</dbReference>
<keyword evidence="11" id="KW-0997">Cell inner membrane</keyword>
<comment type="similarity">
    <text evidence="11">Belongs to the SEDS family. MrdB/RodA subfamily.</text>
</comment>
<keyword evidence="6 11" id="KW-0133">Cell shape</keyword>
<organism evidence="12 13">
    <name type="scientific">OM182 bacterium</name>
    <dbReference type="NCBI Taxonomy" id="2510334"/>
    <lineage>
        <taxon>Bacteria</taxon>
        <taxon>Pseudomonadati</taxon>
        <taxon>Pseudomonadota</taxon>
        <taxon>Gammaproteobacteria</taxon>
        <taxon>OMG group</taxon>
        <taxon>OM182 clade</taxon>
    </lineage>
</organism>
<keyword evidence="3 11" id="KW-0328">Glycosyltransferase</keyword>
<dbReference type="GO" id="GO:0009252">
    <property type="term" value="P:peptidoglycan biosynthetic process"/>
    <property type="evidence" value="ECO:0007669"/>
    <property type="project" value="UniProtKB-UniRule"/>
</dbReference>